<evidence type="ECO:0000256" key="1">
    <source>
        <dbReference type="ARBA" id="ARBA00010515"/>
    </source>
</evidence>
<dbReference type="AlphaFoldDB" id="A0A3M8D621"/>
<dbReference type="Proteomes" id="UP000269573">
    <property type="component" value="Unassembled WGS sequence"/>
</dbReference>
<dbReference type="RefSeq" id="WP_122925103.1">
    <property type="nucleotide sequence ID" value="NZ_RHHU01000011.1"/>
</dbReference>
<dbReference type="EMBL" id="RHHU01000011">
    <property type="protein sequence ID" value="RNB83179.1"/>
    <property type="molecule type" value="Genomic_DNA"/>
</dbReference>
<evidence type="ECO:0000313" key="5">
    <source>
        <dbReference type="Proteomes" id="UP000269573"/>
    </source>
</evidence>
<dbReference type="InterPro" id="IPR013094">
    <property type="entry name" value="AB_hydrolase_3"/>
</dbReference>
<sequence length="310" mass="34163">MANLTPNAVKHVEMFQGMSSFPTMEPKAVRDLLAQAPPLEVELAPLAKVEDRRIPVESATDIRIRIYTPEGNGPFPLFLYFHGGGWVIGDIEMTDASCRLIANRTGRVVVSVSYRLAPEHPYPTPVNDCYAALQWVANHADELSANASNLVVGGDSAGGNLAAVVALKARDQKGPAIAAQVLIYPVTSLDYTTGSYEQFQEGFGLDRELMKWFGQLYVTREEDLTHPYVAPLLAEDVSSLPPAYIITAENDVLRDEGQAYARRLQEAGVRVESICEEGLVHGYFSNLLLFSDRIEEAIAKMDRFLTETTK</sequence>
<dbReference type="InterPro" id="IPR029058">
    <property type="entry name" value="AB_hydrolase_fold"/>
</dbReference>
<accession>A0A3M8D621</accession>
<comment type="caution">
    <text evidence="4">The sequence shown here is derived from an EMBL/GenBank/DDBJ whole genome shotgun (WGS) entry which is preliminary data.</text>
</comment>
<dbReference type="Gene3D" id="3.40.50.1820">
    <property type="entry name" value="alpha/beta hydrolase"/>
    <property type="match status" value="1"/>
</dbReference>
<evidence type="ECO:0000259" key="3">
    <source>
        <dbReference type="Pfam" id="PF07859"/>
    </source>
</evidence>
<keyword evidence="2" id="KW-0378">Hydrolase</keyword>
<gene>
    <name evidence="4" type="ORF">EDM59_19280</name>
</gene>
<dbReference type="InterPro" id="IPR050300">
    <property type="entry name" value="GDXG_lipolytic_enzyme"/>
</dbReference>
<dbReference type="FunFam" id="3.40.50.1820:FF:000089">
    <property type="entry name" value="Alpha/beta hydrolase"/>
    <property type="match status" value="1"/>
</dbReference>
<keyword evidence="5" id="KW-1185">Reference proteome</keyword>
<proteinExistence type="inferred from homology"/>
<dbReference type="PANTHER" id="PTHR48081">
    <property type="entry name" value="AB HYDROLASE SUPERFAMILY PROTEIN C4A8.06C"/>
    <property type="match status" value="1"/>
</dbReference>
<comment type="similarity">
    <text evidence="1">Belongs to the 'GDXG' lipolytic enzyme family.</text>
</comment>
<dbReference type="SUPFAM" id="SSF53474">
    <property type="entry name" value="alpha/beta-Hydrolases"/>
    <property type="match status" value="1"/>
</dbReference>
<name>A0A3M8D621_9BACL</name>
<evidence type="ECO:0000256" key="2">
    <source>
        <dbReference type="ARBA" id="ARBA00022801"/>
    </source>
</evidence>
<feature type="domain" description="Alpha/beta hydrolase fold-3" evidence="3">
    <location>
        <begin position="79"/>
        <end position="284"/>
    </location>
</feature>
<evidence type="ECO:0000313" key="4">
    <source>
        <dbReference type="EMBL" id="RNB83179.1"/>
    </source>
</evidence>
<organism evidence="4 5">
    <name type="scientific">Brevibacillus nitrificans</name>
    <dbReference type="NCBI Taxonomy" id="651560"/>
    <lineage>
        <taxon>Bacteria</taxon>
        <taxon>Bacillati</taxon>
        <taxon>Bacillota</taxon>
        <taxon>Bacilli</taxon>
        <taxon>Bacillales</taxon>
        <taxon>Paenibacillaceae</taxon>
        <taxon>Brevibacillus</taxon>
    </lineage>
</organism>
<protein>
    <submittedName>
        <fullName evidence="4">Esterase</fullName>
    </submittedName>
</protein>
<dbReference type="Pfam" id="PF07859">
    <property type="entry name" value="Abhydrolase_3"/>
    <property type="match status" value="1"/>
</dbReference>
<dbReference type="PANTHER" id="PTHR48081:SF8">
    <property type="entry name" value="ALPHA_BETA HYDROLASE FOLD-3 DOMAIN-CONTAINING PROTEIN-RELATED"/>
    <property type="match status" value="1"/>
</dbReference>
<reference evidence="4 5" key="1">
    <citation type="submission" date="2018-10" db="EMBL/GenBank/DDBJ databases">
        <title>Phylogenomics of Brevibacillus.</title>
        <authorList>
            <person name="Dunlap C."/>
        </authorList>
    </citation>
    <scope>NUCLEOTIDE SEQUENCE [LARGE SCALE GENOMIC DNA]</scope>
    <source>
        <strain evidence="4 5">JCM 15774</strain>
    </source>
</reference>
<dbReference type="GO" id="GO:0016787">
    <property type="term" value="F:hydrolase activity"/>
    <property type="evidence" value="ECO:0007669"/>
    <property type="project" value="UniProtKB-KW"/>
</dbReference>